<evidence type="ECO:0000256" key="1">
    <source>
        <dbReference type="SAM" id="Phobius"/>
    </source>
</evidence>
<dbReference type="RefSeq" id="WP_187804103.1">
    <property type="nucleotide sequence ID" value="NZ_LZEU01000001.1"/>
</dbReference>
<comment type="caution">
    <text evidence="2">The sequence shown here is derived from an EMBL/GenBank/DDBJ whole genome shotgun (WGS) entry which is preliminary data.</text>
</comment>
<sequence length="82" mass="8848">MATIGFFVLLGGWIWSVARGIQVSMLCVVLNFIFPPLAQGIFSLYEPPIRAPLLTMAAGTALMYFAGALRFADSGLGFSFNL</sequence>
<reference evidence="2 3" key="1">
    <citation type="submission" date="2016-06" db="EMBL/GenBank/DDBJ databases">
        <authorList>
            <person name="Ramos C."/>
            <person name="Pintado A."/>
            <person name="Crespo-Gomez J.I."/>
        </authorList>
    </citation>
    <scope>NUCLEOTIDE SEQUENCE [LARGE SCALE GENOMIC DNA]</scope>
    <source>
        <strain evidence="2 3">AVO110</strain>
    </source>
</reference>
<dbReference type="EMBL" id="LZEU01000001">
    <property type="protein sequence ID" value="MBC9248943.1"/>
    <property type="molecule type" value="Genomic_DNA"/>
</dbReference>
<protein>
    <submittedName>
        <fullName evidence="2">Uncharacterized protein</fullName>
    </submittedName>
</protein>
<accession>A0ABR7RXJ2</accession>
<feature type="transmembrane region" description="Helical" evidence="1">
    <location>
        <begin position="53"/>
        <end position="72"/>
    </location>
</feature>
<gene>
    <name evidence="2" type="ORF">A9179_01515</name>
</gene>
<proteinExistence type="predicted"/>
<evidence type="ECO:0000313" key="3">
    <source>
        <dbReference type="Proteomes" id="UP000744555"/>
    </source>
</evidence>
<keyword evidence="1" id="KW-0812">Transmembrane</keyword>
<evidence type="ECO:0000313" key="2">
    <source>
        <dbReference type="EMBL" id="MBC9248943.1"/>
    </source>
</evidence>
<dbReference type="Proteomes" id="UP000744555">
    <property type="component" value="Unassembled WGS sequence"/>
</dbReference>
<keyword evidence="1" id="KW-0472">Membrane</keyword>
<keyword evidence="3" id="KW-1185">Reference proteome</keyword>
<keyword evidence="1" id="KW-1133">Transmembrane helix</keyword>
<organism evidence="2 3">
    <name type="scientific">Aquipseudomonas alcaligenes</name>
    <name type="common">Pseudomonas alcaligenes</name>
    <dbReference type="NCBI Taxonomy" id="43263"/>
    <lineage>
        <taxon>Bacteria</taxon>
        <taxon>Pseudomonadati</taxon>
        <taxon>Pseudomonadota</taxon>
        <taxon>Gammaproteobacteria</taxon>
        <taxon>Pseudomonadales</taxon>
        <taxon>Pseudomonadaceae</taxon>
        <taxon>Aquipseudomonas</taxon>
    </lineage>
</organism>
<name>A0ABR7RXJ2_AQUAC</name>